<reference evidence="2" key="1">
    <citation type="submission" date="2024-06" db="EMBL/GenBank/DDBJ databases">
        <authorList>
            <person name="Fan A."/>
            <person name="Zhang F.Y."/>
            <person name="Zhang L."/>
        </authorList>
    </citation>
    <scope>NUCLEOTIDE SEQUENCE</scope>
    <source>
        <strain evidence="2">Y61</strain>
    </source>
</reference>
<name>A0AAU8IBU8_9BACL</name>
<dbReference type="AlphaFoldDB" id="A0AAU8IBU8"/>
<dbReference type="RefSeq" id="WP_353947507.1">
    <property type="nucleotide sequence ID" value="NZ_CP159510.1"/>
</dbReference>
<proteinExistence type="predicted"/>
<feature type="transmembrane region" description="Helical" evidence="1">
    <location>
        <begin position="7"/>
        <end position="24"/>
    </location>
</feature>
<keyword evidence="1" id="KW-1133">Transmembrane helix</keyword>
<evidence type="ECO:0000256" key="1">
    <source>
        <dbReference type="SAM" id="Phobius"/>
    </source>
</evidence>
<keyword evidence="1" id="KW-0472">Membrane</keyword>
<evidence type="ECO:0000313" key="2">
    <source>
        <dbReference type="EMBL" id="XCJ15710.1"/>
    </source>
</evidence>
<dbReference type="EMBL" id="CP159510">
    <property type="protein sequence ID" value="XCJ15710.1"/>
    <property type="molecule type" value="Genomic_DNA"/>
</dbReference>
<accession>A0AAU8IBU8</accession>
<keyword evidence="1" id="KW-0812">Transmembrane</keyword>
<organism evidence="2">
    <name type="scientific">Sporolactobacillus sp. Y61</name>
    <dbReference type="NCBI Taxonomy" id="3160863"/>
    <lineage>
        <taxon>Bacteria</taxon>
        <taxon>Bacillati</taxon>
        <taxon>Bacillota</taxon>
        <taxon>Bacilli</taxon>
        <taxon>Bacillales</taxon>
        <taxon>Sporolactobacillaceae</taxon>
        <taxon>Sporolactobacillus</taxon>
    </lineage>
</organism>
<gene>
    <name evidence="2" type="ORF">ABNN70_08180</name>
</gene>
<protein>
    <submittedName>
        <fullName evidence="2">Uncharacterized protein</fullName>
    </submittedName>
</protein>
<sequence>MKKFISYAGLFAASLIIQWLWFTYMMPRPDKSLMDMLLASVVFIVILMLLDLAQHRRMK</sequence>
<feature type="transmembrane region" description="Helical" evidence="1">
    <location>
        <begin position="36"/>
        <end position="53"/>
    </location>
</feature>